<evidence type="ECO:0000313" key="3">
    <source>
        <dbReference type="Proteomes" id="UP000239649"/>
    </source>
</evidence>
<feature type="compositionally biased region" description="Low complexity" evidence="1">
    <location>
        <begin position="50"/>
        <end position="62"/>
    </location>
</feature>
<protein>
    <submittedName>
        <fullName evidence="2">Sorting nexin-12</fullName>
    </submittedName>
</protein>
<dbReference type="Proteomes" id="UP000239649">
    <property type="component" value="Unassembled WGS sequence"/>
</dbReference>
<name>A0A2P6V2J9_9CHLO</name>
<accession>A0A2P6V2J9</accession>
<comment type="caution">
    <text evidence="2">The sequence shown here is derived from an EMBL/GenBank/DDBJ whole genome shotgun (WGS) entry which is preliminary data.</text>
</comment>
<proteinExistence type="predicted"/>
<feature type="region of interest" description="Disordered" evidence="1">
    <location>
        <begin position="235"/>
        <end position="264"/>
    </location>
</feature>
<dbReference type="AlphaFoldDB" id="A0A2P6V2J9"/>
<sequence>MEQLGDKPLPRSAAACVPETRQRKRLQSCSDTESCASARPSARRKRARRCGAAPRAAPASAPGLGGTGAPAAPPAGPLCAHDLSLFVRWHSTDGGVRINRLRLDPIAGVQDLTGLSRRLVKGAFEGAPGGLPDYLTSPAFYKFTPAEELISLPGDIARTEFRLAVTLEGWEYTLCERTLPGTPDPERRLLVTLAEFESDAVTVADRQYIARLLAYPTVCVKRAFLDDAVAALQQGRAPGERCSGSEAGSAPTSPSLSSARGASP</sequence>
<reference evidence="2 3" key="1">
    <citation type="journal article" date="2018" name="Plant J.">
        <title>Genome sequences of Chlorella sorokiniana UTEX 1602 and Micractinium conductrix SAG 241.80: implications to maltose excretion by a green alga.</title>
        <authorList>
            <person name="Arriola M.B."/>
            <person name="Velmurugan N."/>
            <person name="Zhang Y."/>
            <person name="Plunkett M.H."/>
            <person name="Hondzo H."/>
            <person name="Barney B.M."/>
        </authorList>
    </citation>
    <scope>NUCLEOTIDE SEQUENCE [LARGE SCALE GENOMIC DNA]</scope>
    <source>
        <strain evidence="2 3">SAG 241.80</strain>
    </source>
</reference>
<organism evidence="2 3">
    <name type="scientific">Micractinium conductrix</name>
    <dbReference type="NCBI Taxonomy" id="554055"/>
    <lineage>
        <taxon>Eukaryota</taxon>
        <taxon>Viridiplantae</taxon>
        <taxon>Chlorophyta</taxon>
        <taxon>core chlorophytes</taxon>
        <taxon>Trebouxiophyceae</taxon>
        <taxon>Chlorellales</taxon>
        <taxon>Chlorellaceae</taxon>
        <taxon>Chlorella clade</taxon>
        <taxon>Micractinium</taxon>
    </lineage>
</organism>
<keyword evidence="3" id="KW-1185">Reference proteome</keyword>
<dbReference type="OrthoDB" id="539192at2759"/>
<dbReference type="EMBL" id="LHPF02000038">
    <property type="protein sequence ID" value="PSC68316.1"/>
    <property type="molecule type" value="Genomic_DNA"/>
</dbReference>
<feature type="compositionally biased region" description="Polar residues" evidence="1">
    <location>
        <begin position="250"/>
        <end position="264"/>
    </location>
</feature>
<evidence type="ECO:0000256" key="1">
    <source>
        <dbReference type="SAM" id="MobiDB-lite"/>
    </source>
</evidence>
<evidence type="ECO:0000313" key="2">
    <source>
        <dbReference type="EMBL" id="PSC68316.1"/>
    </source>
</evidence>
<feature type="region of interest" description="Disordered" evidence="1">
    <location>
        <begin position="1"/>
        <end position="71"/>
    </location>
</feature>
<gene>
    <name evidence="2" type="ORF">C2E20_8085</name>
</gene>